<gene>
    <name evidence="7" type="ORF">Prudu_016821</name>
    <name evidence="8" type="ORF">Prudu_499S000100</name>
</gene>
<keyword evidence="3" id="KW-0732">Signal</keyword>
<proteinExistence type="predicted"/>
<sequence>MKIGPLNFGLSLETHGLVLCEFIAFGLLAAVGPGELYKNNIQGTIPADLGNLKSLVSLDLYNNNISGTIPSSLGKLKSLIETMRRLNDNKLTGPIPRDLVALRITIDSKAQSCWGLQLMTQTARDEERRRNLDSALN</sequence>
<keyword evidence="6" id="KW-0325">Glycoprotein</keyword>
<accession>A0A4Y1RM97</accession>
<dbReference type="Pfam" id="PF00560">
    <property type="entry name" value="LRR_1"/>
    <property type="match status" value="1"/>
</dbReference>
<keyword evidence="5" id="KW-0472">Membrane</keyword>
<keyword evidence="4" id="KW-0677">Repeat</keyword>
<evidence type="ECO:0000256" key="2">
    <source>
        <dbReference type="ARBA" id="ARBA00022614"/>
    </source>
</evidence>
<keyword evidence="2" id="KW-0433">Leucine-rich repeat</keyword>
<dbReference type="Gene3D" id="3.80.10.10">
    <property type="entry name" value="Ribonuclease Inhibitor"/>
    <property type="match status" value="1"/>
</dbReference>
<evidence type="ECO:0000256" key="1">
    <source>
        <dbReference type="ARBA" id="ARBA00004370"/>
    </source>
</evidence>
<evidence type="ECO:0000256" key="3">
    <source>
        <dbReference type="ARBA" id="ARBA00022729"/>
    </source>
</evidence>
<dbReference type="AlphaFoldDB" id="A0A4Y1RM97"/>
<dbReference type="EMBL" id="AP019302">
    <property type="protein sequence ID" value="BBH05441.1"/>
    <property type="molecule type" value="Genomic_DNA"/>
</dbReference>
<reference evidence="7" key="1">
    <citation type="journal article" date="2019" name="Science">
        <title>Mutation of a bHLH transcription factor allowed almond domestication.</title>
        <authorList>
            <person name="Sanchez-Perez R."/>
            <person name="Pavan S."/>
            <person name="Mazzeo R."/>
            <person name="Moldovan C."/>
            <person name="Aiese Cigliano R."/>
            <person name="Del Cueto J."/>
            <person name="Ricciardi F."/>
            <person name="Lotti C."/>
            <person name="Ricciardi L."/>
            <person name="Dicenta F."/>
            <person name="Lopez-Marques R.L."/>
            <person name="Lindberg Moller B."/>
        </authorList>
    </citation>
    <scope>NUCLEOTIDE SEQUENCE</scope>
</reference>
<dbReference type="FunFam" id="3.80.10.10:FF:000041">
    <property type="entry name" value="LRR receptor-like serine/threonine-protein kinase ERECTA"/>
    <property type="match status" value="1"/>
</dbReference>
<evidence type="ECO:0000256" key="5">
    <source>
        <dbReference type="ARBA" id="ARBA00023136"/>
    </source>
</evidence>
<dbReference type="EMBL" id="AP020836">
    <property type="protein sequence ID" value="BBN68615.1"/>
    <property type="molecule type" value="Genomic_DNA"/>
</dbReference>
<name>A0A4Y1RM97_PRUDU</name>
<evidence type="ECO:0000256" key="4">
    <source>
        <dbReference type="ARBA" id="ARBA00022737"/>
    </source>
</evidence>
<evidence type="ECO:0000313" key="7">
    <source>
        <dbReference type="EMBL" id="BBH05441.1"/>
    </source>
</evidence>
<organism evidence="7">
    <name type="scientific">Prunus dulcis</name>
    <name type="common">Almond</name>
    <name type="synonym">Amygdalus dulcis</name>
    <dbReference type="NCBI Taxonomy" id="3755"/>
    <lineage>
        <taxon>Eukaryota</taxon>
        <taxon>Viridiplantae</taxon>
        <taxon>Streptophyta</taxon>
        <taxon>Embryophyta</taxon>
        <taxon>Tracheophyta</taxon>
        <taxon>Spermatophyta</taxon>
        <taxon>Magnoliopsida</taxon>
        <taxon>eudicotyledons</taxon>
        <taxon>Gunneridae</taxon>
        <taxon>Pentapetalae</taxon>
        <taxon>rosids</taxon>
        <taxon>fabids</taxon>
        <taxon>Rosales</taxon>
        <taxon>Rosaceae</taxon>
        <taxon>Amygdaloideae</taxon>
        <taxon>Amygdaleae</taxon>
        <taxon>Prunus</taxon>
    </lineage>
</organism>
<keyword evidence="8" id="KW-0418">Kinase</keyword>
<dbReference type="PANTHER" id="PTHR47988">
    <property type="entry name" value="SOMATIC EMBRYOGENESIS RECEPTOR KINASE 1"/>
    <property type="match status" value="1"/>
</dbReference>
<dbReference type="GO" id="GO:0016301">
    <property type="term" value="F:kinase activity"/>
    <property type="evidence" value="ECO:0007669"/>
    <property type="project" value="UniProtKB-KW"/>
</dbReference>
<dbReference type="GO" id="GO:0016020">
    <property type="term" value="C:membrane"/>
    <property type="evidence" value="ECO:0007669"/>
    <property type="project" value="UniProtKB-SubCell"/>
</dbReference>
<evidence type="ECO:0000313" key="8">
    <source>
        <dbReference type="EMBL" id="BBN68615.1"/>
    </source>
</evidence>
<protein>
    <submittedName>
        <fullName evidence="7">Leucine-rich repeat family protein</fullName>
    </submittedName>
    <submittedName>
        <fullName evidence="8">Protein kinase superfamily protein</fullName>
    </submittedName>
</protein>
<evidence type="ECO:0000256" key="6">
    <source>
        <dbReference type="ARBA" id="ARBA00023180"/>
    </source>
</evidence>
<comment type="subcellular location">
    <subcellularLocation>
        <location evidence="1">Membrane</location>
    </subcellularLocation>
</comment>
<dbReference type="InterPro" id="IPR032675">
    <property type="entry name" value="LRR_dom_sf"/>
</dbReference>
<keyword evidence="8" id="KW-0808">Transferase</keyword>
<dbReference type="SUPFAM" id="SSF52058">
    <property type="entry name" value="L domain-like"/>
    <property type="match status" value="1"/>
</dbReference>
<dbReference type="InterPro" id="IPR001611">
    <property type="entry name" value="Leu-rich_rpt"/>
</dbReference>